<feature type="transmembrane region" description="Helical" evidence="2">
    <location>
        <begin position="411"/>
        <end position="434"/>
    </location>
</feature>
<feature type="transmembrane region" description="Helical" evidence="2">
    <location>
        <begin position="455"/>
        <end position="480"/>
    </location>
</feature>
<proteinExistence type="predicted"/>
<feature type="transmembrane region" description="Helical" evidence="2">
    <location>
        <begin position="287"/>
        <end position="308"/>
    </location>
</feature>
<comment type="caution">
    <text evidence="3">The sequence shown here is derived from an EMBL/GenBank/DDBJ whole genome shotgun (WGS) entry which is preliminary data.</text>
</comment>
<feature type="transmembrane region" description="Helical" evidence="2">
    <location>
        <begin position="492"/>
        <end position="512"/>
    </location>
</feature>
<protein>
    <submittedName>
        <fullName evidence="3">Uncharacterized protein</fullName>
    </submittedName>
</protein>
<dbReference type="AlphaFoldDB" id="A0A9P9WCN5"/>
<name>A0A9P9WCN5_9PEZI</name>
<accession>A0A9P9WCN5</accession>
<feature type="region of interest" description="Disordered" evidence="1">
    <location>
        <begin position="189"/>
        <end position="215"/>
    </location>
</feature>
<dbReference type="PANTHER" id="PTHR34391:SF1">
    <property type="entry name" value="UPF0658 GOLGI APPARATUS MEMBRANE PROTEIN C1952.10C-RELATED"/>
    <property type="match status" value="1"/>
</dbReference>
<feature type="region of interest" description="Disordered" evidence="1">
    <location>
        <begin position="26"/>
        <end position="61"/>
    </location>
</feature>
<keyword evidence="4" id="KW-1185">Reference proteome</keyword>
<reference evidence="3" key="1">
    <citation type="submission" date="2021-03" db="EMBL/GenBank/DDBJ databases">
        <title>Revisited historic fungal species revealed as producer of novel bioactive compounds through whole genome sequencing and comparative genomics.</title>
        <authorList>
            <person name="Vignolle G.A."/>
            <person name="Hochenegger N."/>
            <person name="Mach R.L."/>
            <person name="Mach-Aigner A.R."/>
            <person name="Javad Rahimi M."/>
            <person name="Salim K.A."/>
            <person name="Chan C.M."/>
            <person name="Lim L.B.L."/>
            <person name="Cai F."/>
            <person name="Druzhinina I.S."/>
            <person name="U'Ren J.M."/>
            <person name="Derntl C."/>
        </authorList>
    </citation>
    <scope>NUCLEOTIDE SEQUENCE</scope>
    <source>
        <strain evidence="3">TUCIM 5799</strain>
    </source>
</reference>
<evidence type="ECO:0000256" key="2">
    <source>
        <dbReference type="SAM" id="Phobius"/>
    </source>
</evidence>
<keyword evidence="2" id="KW-0472">Membrane</keyword>
<gene>
    <name evidence="3" type="ORF">JX265_011318</name>
</gene>
<evidence type="ECO:0000313" key="4">
    <source>
        <dbReference type="Proteomes" id="UP000829685"/>
    </source>
</evidence>
<dbReference type="InterPro" id="IPR040410">
    <property type="entry name" value="UPF0658_Golgi"/>
</dbReference>
<dbReference type="GO" id="GO:0005794">
    <property type="term" value="C:Golgi apparatus"/>
    <property type="evidence" value="ECO:0007669"/>
    <property type="project" value="TreeGrafter"/>
</dbReference>
<feature type="transmembrane region" description="Helical" evidence="2">
    <location>
        <begin position="519"/>
        <end position="537"/>
    </location>
</feature>
<dbReference type="EMBL" id="JAFIMR010000041">
    <property type="protein sequence ID" value="KAI1857117.1"/>
    <property type="molecule type" value="Genomic_DNA"/>
</dbReference>
<organism evidence="3 4">
    <name type="scientific">Neoarthrinium moseri</name>
    <dbReference type="NCBI Taxonomy" id="1658444"/>
    <lineage>
        <taxon>Eukaryota</taxon>
        <taxon>Fungi</taxon>
        <taxon>Dikarya</taxon>
        <taxon>Ascomycota</taxon>
        <taxon>Pezizomycotina</taxon>
        <taxon>Sordariomycetes</taxon>
        <taxon>Xylariomycetidae</taxon>
        <taxon>Amphisphaeriales</taxon>
        <taxon>Apiosporaceae</taxon>
        <taxon>Neoarthrinium</taxon>
    </lineage>
</organism>
<sequence length="622" mass="68751">MGCGLHQCKVPAGGCAQQAQVLGPAGGRFSVRGGPNETSRSQHGHSDGARKGTVKGGTPELGKVPRLVHWMLQPALPQLLTGRPQHWTSTAPALVSHLPMQFINPSKRELSRPAVLSHQQRPTTIAATAIATLLISQPPALPSPAPANGQSAKVSGRTSVYVRRQATTDEPACPAPLSDPQITRLFFPFLPKSRPPRSAEGSPSQLPALAHHQEPRHSLLAEDPGFSEQQSTYAQYPQYAQQSYPTQQSQYVDAFPPMASARRSAGGSGGSLARSSADIFKKKWPRAFFLLATLQAILCIAFEAYTFARFNGSLKDTSQSPYNTDTDVQAQLKTIPTFLALFIFGFLYELVLVWDALRVKNTIQVIGLCIANLALMVYTSIQVDQIQDAIDILKTKNAVEELGVWMDVKGLLIAIPCIIGVCTVGFGLLAWKLYQEFAWDILKHIGADYRMKKRFLHYQIYIALLKFDFFFFIGFTIQFLVVVGGNVSDTEFRLTSAAVPITIAILLAAAWFTRKEWKWGTIFIMLLYLGGLAYFIFKLSRIYDAKKGILYAPVKKSMTAFAVITIILIVMTIINAMVCILNFGHGLKQHLQTRPREMDKDQASYSMNDVKQPQMPSRMTID</sequence>
<dbReference type="PANTHER" id="PTHR34391">
    <property type="entry name" value="UPF0658 GOLGI APPARATUS MEMBRANE PROTEIN C1952.10C-RELATED"/>
    <property type="match status" value="1"/>
</dbReference>
<keyword evidence="2" id="KW-0812">Transmembrane</keyword>
<feature type="transmembrane region" description="Helical" evidence="2">
    <location>
        <begin position="335"/>
        <end position="354"/>
    </location>
</feature>
<dbReference type="Proteomes" id="UP000829685">
    <property type="component" value="Unassembled WGS sequence"/>
</dbReference>
<feature type="transmembrane region" description="Helical" evidence="2">
    <location>
        <begin position="557"/>
        <end position="584"/>
    </location>
</feature>
<keyword evidence="2" id="KW-1133">Transmembrane helix</keyword>
<evidence type="ECO:0000313" key="3">
    <source>
        <dbReference type="EMBL" id="KAI1857117.1"/>
    </source>
</evidence>
<feature type="transmembrane region" description="Helical" evidence="2">
    <location>
        <begin position="361"/>
        <end position="381"/>
    </location>
</feature>
<evidence type="ECO:0000256" key="1">
    <source>
        <dbReference type="SAM" id="MobiDB-lite"/>
    </source>
</evidence>